<dbReference type="PANTHER" id="PTHR31793:SF27">
    <property type="entry name" value="NOVEL THIOESTERASE SUPERFAMILY DOMAIN AND SAPOSIN A-TYPE DOMAIN CONTAINING PROTEIN (0610012H03RIK)"/>
    <property type="match status" value="1"/>
</dbReference>
<gene>
    <name evidence="3" type="ordered locus">CA2559_03885</name>
</gene>
<keyword evidence="4" id="KW-1185">Reference proteome</keyword>
<dbReference type="InterPro" id="IPR029069">
    <property type="entry name" value="HotDog_dom_sf"/>
</dbReference>
<evidence type="ECO:0000313" key="4">
    <source>
        <dbReference type="Proteomes" id="UP000002297"/>
    </source>
</evidence>
<evidence type="ECO:0000256" key="1">
    <source>
        <dbReference type="ARBA" id="ARBA00005953"/>
    </source>
</evidence>
<dbReference type="CDD" id="cd00586">
    <property type="entry name" value="4HBT"/>
    <property type="match status" value="1"/>
</dbReference>
<dbReference type="EMBL" id="CP002046">
    <property type="protein sequence ID" value="EAP87866.1"/>
    <property type="molecule type" value="Genomic_DNA"/>
</dbReference>
<evidence type="ECO:0000313" key="3">
    <source>
        <dbReference type="EMBL" id="EAP87866.1"/>
    </source>
</evidence>
<accession>A3U6J9</accession>
<dbReference type="eggNOG" id="COG0824">
    <property type="taxonomic scope" value="Bacteria"/>
</dbReference>
<proteinExistence type="inferred from homology"/>
<dbReference type="PANTHER" id="PTHR31793">
    <property type="entry name" value="4-HYDROXYBENZOYL-COA THIOESTERASE FAMILY MEMBER"/>
    <property type="match status" value="1"/>
</dbReference>
<dbReference type="PROSITE" id="PS01328">
    <property type="entry name" value="4HBCOA_THIOESTERASE"/>
    <property type="match status" value="1"/>
</dbReference>
<protein>
    <recommendedName>
        <fullName evidence="5">4-hydroxybenzoyl-CoA thioesterase</fullName>
    </recommendedName>
</protein>
<organism evidence="3 4">
    <name type="scientific">Croceibacter atlanticus (strain ATCC BAA-628 / JCM 21780 / CIP 108009 / IAM 15332 / KCTC 12090 / HTCC2559)</name>
    <dbReference type="NCBI Taxonomy" id="216432"/>
    <lineage>
        <taxon>Bacteria</taxon>
        <taxon>Pseudomonadati</taxon>
        <taxon>Bacteroidota</taxon>
        <taxon>Flavobacteriia</taxon>
        <taxon>Flavobacteriales</taxon>
        <taxon>Flavobacteriaceae</taxon>
        <taxon>Croceibacter</taxon>
    </lineage>
</organism>
<dbReference type="KEGG" id="cat:CA2559_03885"/>
<dbReference type="HOGENOM" id="CLU_101141_3_3_10"/>
<dbReference type="AlphaFoldDB" id="A3U6J9"/>
<dbReference type="InterPro" id="IPR050563">
    <property type="entry name" value="4-hydroxybenzoyl-CoA_TE"/>
</dbReference>
<dbReference type="SUPFAM" id="SSF54637">
    <property type="entry name" value="Thioesterase/thiol ester dehydrase-isomerase"/>
    <property type="match status" value="1"/>
</dbReference>
<dbReference type="Pfam" id="PF13279">
    <property type="entry name" value="4HBT_2"/>
    <property type="match status" value="1"/>
</dbReference>
<evidence type="ECO:0000256" key="2">
    <source>
        <dbReference type="ARBA" id="ARBA00022801"/>
    </source>
</evidence>
<sequence>MLTLKTLSKMPKKDESQAKEISFTSEIRVRFVETDPLGIVWHGNYIQYFEDGREAFGRHHGISYLDQKKHNFSTPIVKSTSEHKLPLRYGDVATIKTIYKDSPAAKMIFNYEIYNPQGQIVCTGETIQVFVELDGDLSLTIPPFFKAWKQKVGLLDE</sequence>
<name>A3U6J9_CROAH</name>
<dbReference type="NCBIfam" id="TIGR00051">
    <property type="entry name" value="YbgC/FadM family acyl-CoA thioesterase"/>
    <property type="match status" value="1"/>
</dbReference>
<dbReference type="GO" id="GO:0047617">
    <property type="term" value="F:fatty acyl-CoA hydrolase activity"/>
    <property type="evidence" value="ECO:0007669"/>
    <property type="project" value="TreeGrafter"/>
</dbReference>
<reference evidence="3 4" key="1">
    <citation type="journal article" date="2010" name="J. Bacteriol.">
        <title>The complete genome sequence of Croceibacter atlanticus HTCC2559T.</title>
        <authorList>
            <person name="Oh H.M."/>
            <person name="Kang I."/>
            <person name="Ferriera S."/>
            <person name="Giovannoni S.J."/>
            <person name="Cho J.C."/>
        </authorList>
    </citation>
    <scope>NUCLEOTIDE SEQUENCE [LARGE SCALE GENOMIC DNA]</scope>
    <source>
        <strain evidence="4">ATCC BAA-628 / HTCC2559 / KCTC 12090</strain>
    </source>
</reference>
<dbReference type="STRING" id="216432.CA2559_03885"/>
<comment type="similarity">
    <text evidence="1">Belongs to the 4-hydroxybenzoyl-CoA thioesterase family.</text>
</comment>
<dbReference type="Gene3D" id="3.10.129.10">
    <property type="entry name" value="Hotdog Thioesterase"/>
    <property type="match status" value="1"/>
</dbReference>
<evidence type="ECO:0008006" key="5">
    <source>
        <dbReference type="Google" id="ProtNLM"/>
    </source>
</evidence>
<keyword evidence="2" id="KW-0378">Hydrolase</keyword>
<dbReference type="Proteomes" id="UP000002297">
    <property type="component" value="Chromosome"/>
</dbReference>
<dbReference type="InterPro" id="IPR008272">
    <property type="entry name" value="HB-CoA_thioesterase_AS"/>
</dbReference>
<dbReference type="InterPro" id="IPR006684">
    <property type="entry name" value="YbgC/YbaW"/>
</dbReference>